<gene>
    <name evidence="3" type="ORF">G5B42_00880</name>
</gene>
<name>A0A8J6I0J9_9FIRM</name>
<comment type="caution">
    <text evidence="3">The sequence shown here is derived from an EMBL/GenBank/DDBJ whole genome shotgun (WGS) entry which is preliminary data.</text>
</comment>
<dbReference type="SUPFAM" id="SSF51905">
    <property type="entry name" value="FAD/NAD(P)-binding domain"/>
    <property type="match status" value="1"/>
</dbReference>
<dbReference type="AlphaFoldDB" id="A0A8J6I0J9"/>
<proteinExistence type="inferred from homology"/>
<dbReference type="Gene3D" id="3.50.50.60">
    <property type="entry name" value="FAD/NAD(P)-binding domain"/>
    <property type="match status" value="2"/>
</dbReference>
<evidence type="ECO:0000313" key="3">
    <source>
        <dbReference type="EMBL" id="MBA2132112.1"/>
    </source>
</evidence>
<organism evidence="3 4">
    <name type="scientific">Capillibacterium thermochitinicola</name>
    <dbReference type="NCBI Taxonomy" id="2699427"/>
    <lineage>
        <taxon>Bacteria</taxon>
        <taxon>Bacillati</taxon>
        <taxon>Bacillota</taxon>
        <taxon>Capillibacterium</taxon>
    </lineage>
</organism>
<dbReference type="InterPro" id="IPR002937">
    <property type="entry name" value="Amino_oxidase"/>
</dbReference>
<protein>
    <submittedName>
        <fullName evidence="3">NAD(P)/FAD-dependent oxidoreductase</fullName>
    </submittedName>
</protein>
<dbReference type="EMBL" id="JAAKDE010000002">
    <property type="protein sequence ID" value="MBA2132112.1"/>
    <property type="molecule type" value="Genomic_DNA"/>
</dbReference>
<dbReference type="PANTHER" id="PTHR43734">
    <property type="entry name" value="PHYTOENE DESATURASE"/>
    <property type="match status" value="1"/>
</dbReference>
<dbReference type="Proteomes" id="UP000657177">
    <property type="component" value="Unassembled WGS sequence"/>
</dbReference>
<reference evidence="3" key="1">
    <citation type="submission" date="2020-06" db="EMBL/GenBank/DDBJ databases">
        <title>Novel chitinolytic bacterium.</title>
        <authorList>
            <person name="Ungkulpasvich U."/>
            <person name="Kosugi A."/>
            <person name="Uke A."/>
        </authorList>
    </citation>
    <scope>NUCLEOTIDE SEQUENCE</scope>
    <source>
        <strain evidence="3">UUS1-1</strain>
    </source>
</reference>
<dbReference type="GO" id="GO:0016491">
    <property type="term" value="F:oxidoreductase activity"/>
    <property type="evidence" value="ECO:0007669"/>
    <property type="project" value="InterPro"/>
</dbReference>
<sequence>MGVKVIIVGAGIAGLTAGIYALQSGFDVTIYESHTIPGGASTSWRRKGYLFEGGMHWLTGSSPETPLHKLWREVGALDDSVRIHNRDPFYVFEDNGRRACLYRDLDKLRQHFLAIAPEDWKEIIKLCKDIKKFTKMKMPLLDIKNVKVKEKTILPLSALLGMLPVLPRLPFYTRQTAGEFARRFKSPLLQGLLENIVGAENNASALIFTIATFVSGDGGYPEGGSLGMANRMAKRFAALGGKIQYGKTVSKVPVENGVATGVIVDGEHIPADAVIITQDTRAAIDELFDPPLREPWAEKLRANTKPMLITFIGVGVETDLSGLPENITFVADEPLRCGDLVSPVVSIYNYAGYQGYAPEGCTAITSGILGDSYDFWKACKEKGTYEAEKQKLAEAFIRILNKKIPQTAGKIAVWDVATPLTYERYLHSYKGSWMSILEKGNKMESYPSKPASIKNVYFAGQRLVIPGGLPIAAETGRRAVQYLCRDTDTVFQGKI</sequence>
<evidence type="ECO:0000256" key="1">
    <source>
        <dbReference type="ARBA" id="ARBA00038322"/>
    </source>
</evidence>
<feature type="domain" description="Amine oxidase" evidence="2">
    <location>
        <begin position="12"/>
        <end position="483"/>
    </location>
</feature>
<dbReference type="InterPro" id="IPR036188">
    <property type="entry name" value="FAD/NAD-bd_sf"/>
</dbReference>
<evidence type="ECO:0000313" key="4">
    <source>
        <dbReference type="Proteomes" id="UP000657177"/>
    </source>
</evidence>
<comment type="similarity">
    <text evidence="1">Belongs to the carotenoid/retinoid oxidoreductase family. CrtN subfamily.</text>
</comment>
<keyword evidence="4" id="KW-1185">Reference proteome</keyword>
<dbReference type="PANTHER" id="PTHR43734:SF1">
    <property type="entry name" value="PHYTOENE DESATURASE"/>
    <property type="match status" value="1"/>
</dbReference>
<accession>A0A8J6I0J9</accession>
<dbReference type="Pfam" id="PF01593">
    <property type="entry name" value="Amino_oxidase"/>
    <property type="match status" value="1"/>
</dbReference>
<evidence type="ECO:0000259" key="2">
    <source>
        <dbReference type="Pfam" id="PF01593"/>
    </source>
</evidence>